<organism evidence="4">
    <name type="scientific">bioreactor metagenome</name>
    <dbReference type="NCBI Taxonomy" id="1076179"/>
    <lineage>
        <taxon>unclassified sequences</taxon>
        <taxon>metagenomes</taxon>
        <taxon>ecological metagenomes</taxon>
    </lineage>
</organism>
<evidence type="ECO:0000256" key="1">
    <source>
        <dbReference type="ARBA" id="ARBA00001946"/>
    </source>
</evidence>
<reference evidence="4" key="1">
    <citation type="submission" date="2019-08" db="EMBL/GenBank/DDBJ databases">
        <authorList>
            <person name="Kucharzyk K."/>
            <person name="Murdoch R.W."/>
            <person name="Higgins S."/>
            <person name="Loffler F."/>
        </authorList>
    </citation>
    <scope>NUCLEOTIDE SEQUENCE</scope>
</reference>
<comment type="caution">
    <text evidence="4">The sequence shown here is derived from an EMBL/GenBank/DDBJ whole genome shotgun (WGS) entry which is preliminary data.</text>
</comment>
<dbReference type="InterPro" id="IPR020084">
    <property type="entry name" value="NUDIX_hydrolase_CS"/>
</dbReference>
<dbReference type="EMBL" id="VSSQ01056775">
    <property type="protein sequence ID" value="MPN10609.1"/>
    <property type="molecule type" value="Genomic_DNA"/>
</dbReference>
<dbReference type="AlphaFoldDB" id="A0A645FB91"/>
<dbReference type="PANTHER" id="PTHR43046:SF2">
    <property type="entry name" value="8-OXO-DGTP DIPHOSPHATASE-RELATED"/>
    <property type="match status" value="1"/>
</dbReference>
<dbReference type="PANTHER" id="PTHR43046">
    <property type="entry name" value="GDP-MANNOSE MANNOSYL HYDROLASE"/>
    <property type="match status" value="1"/>
</dbReference>
<dbReference type="Pfam" id="PF00293">
    <property type="entry name" value="NUDIX"/>
    <property type="match status" value="1"/>
</dbReference>
<evidence type="ECO:0000256" key="2">
    <source>
        <dbReference type="ARBA" id="ARBA00022801"/>
    </source>
</evidence>
<dbReference type="InterPro" id="IPR000086">
    <property type="entry name" value="NUDIX_hydrolase_dom"/>
</dbReference>
<dbReference type="GO" id="GO:0016787">
    <property type="term" value="F:hydrolase activity"/>
    <property type="evidence" value="ECO:0007669"/>
    <property type="project" value="UniProtKB-KW"/>
</dbReference>
<protein>
    <submittedName>
        <fullName evidence="4">RNA pyrophosphohydrolase</fullName>
        <ecNumber evidence="4">3.6.1.-</ecNumber>
    </submittedName>
</protein>
<dbReference type="InterPro" id="IPR020476">
    <property type="entry name" value="Nudix_hydrolase"/>
</dbReference>
<evidence type="ECO:0000259" key="3">
    <source>
        <dbReference type="PROSITE" id="PS51462"/>
    </source>
</evidence>
<dbReference type="Gene3D" id="3.90.79.10">
    <property type="entry name" value="Nucleoside Triphosphate Pyrophosphohydrolase"/>
    <property type="match status" value="1"/>
</dbReference>
<feature type="domain" description="Nudix hydrolase" evidence="3">
    <location>
        <begin position="3"/>
        <end position="135"/>
    </location>
</feature>
<dbReference type="CDD" id="cd04677">
    <property type="entry name" value="NUDIX_Hydrolase"/>
    <property type="match status" value="1"/>
</dbReference>
<dbReference type="InterPro" id="IPR015797">
    <property type="entry name" value="NUDIX_hydrolase-like_dom_sf"/>
</dbReference>
<dbReference type="EC" id="3.6.1.-" evidence="4"/>
<accession>A0A645FB91</accession>
<keyword evidence="2 4" id="KW-0378">Hydrolase</keyword>
<name>A0A645FB91_9ZZZZ</name>
<dbReference type="PROSITE" id="PS00893">
    <property type="entry name" value="NUDIX_BOX"/>
    <property type="match status" value="1"/>
</dbReference>
<dbReference type="SUPFAM" id="SSF55811">
    <property type="entry name" value="Nudix"/>
    <property type="match status" value="1"/>
</dbReference>
<evidence type="ECO:0000313" key="4">
    <source>
        <dbReference type="EMBL" id="MPN10609.1"/>
    </source>
</evidence>
<sequence length="144" mass="16629">MGKKFQLCGASVIIYKDNKVLLQQRKDNKCWGYHGGSVEMGEKVEDAARRELLEETGLIANRLELYGVFSGSEQYHMYPDGNEAYIIDIVYLCNDFMGDVHIQESEVLQLKWFDFDKIPEKLSPPIKSVLIKFCNEKIMQLSKQ</sequence>
<gene>
    <name evidence="4" type="primary">rppH_12</name>
    <name evidence="4" type="ORF">SDC9_157904</name>
</gene>
<comment type="cofactor">
    <cofactor evidence="1">
        <name>Mg(2+)</name>
        <dbReference type="ChEBI" id="CHEBI:18420"/>
    </cofactor>
</comment>
<dbReference type="PRINTS" id="PR00502">
    <property type="entry name" value="NUDIXFAMILY"/>
</dbReference>
<dbReference type="PROSITE" id="PS51462">
    <property type="entry name" value="NUDIX"/>
    <property type="match status" value="1"/>
</dbReference>
<proteinExistence type="predicted"/>